<dbReference type="Proteomes" id="UP001152747">
    <property type="component" value="Unassembled WGS sequence"/>
</dbReference>
<organism evidence="2 3">
    <name type="scientific">Caenorhabditis angaria</name>
    <dbReference type="NCBI Taxonomy" id="860376"/>
    <lineage>
        <taxon>Eukaryota</taxon>
        <taxon>Metazoa</taxon>
        <taxon>Ecdysozoa</taxon>
        <taxon>Nematoda</taxon>
        <taxon>Chromadorea</taxon>
        <taxon>Rhabditida</taxon>
        <taxon>Rhabditina</taxon>
        <taxon>Rhabditomorpha</taxon>
        <taxon>Rhabditoidea</taxon>
        <taxon>Rhabditidae</taxon>
        <taxon>Peloderinae</taxon>
        <taxon>Caenorhabditis</taxon>
    </lineage>
</organism>
<gene>
    <name evidence="2" type="ORF">CAMP_LOCUS377</name>
</gene>
<accession>A0A9P1I459</accession>
<keyword evidence="3" id="KW-1185">Reference proteome</keyword>
<feature type="chain" id="PRO_5040200069" evidence="1">
    <location>
        <begin position="22"/>
        <end position="103"/>
    </location>
</feature>
<proteinExistence type="predicted"/>
<protein>
    <submittedName>
        <fullName evidence="2">Uncharacterized protein</fullName>
    </submittedName>
</protein>
<evidence type="ECO:0000313" key="3">
    <source>
        <dbReference type="Proteomes" id="UP001152747"/>
    </source>
</evidence>
<name>A0A9P1I459_9PELO</name>
<reference evidence="2" key="1">
    <citation type="submission" date="2022-11" db="EMBL/GenBank/DDBJ databases">
        <authorList>
            <person name="Kikuchi T."/>
        </authorList>
    </citation>
    <scope>NUCLEOTIDE SEQUENCE</scope>
    <source>
        <strain evidence="2">PS1010</strain>
    </source>
</reference>
<dbReference type="EMBL" id="CANHGI010000001">
    <property type="protein sequence ID" value="CAI5437740.1"/>
    <property type="molecule type" value="Genomic_DNA"/>
</dbReference>
<evidence type="ECO:0000256" key="1">
    <source>
        <dbReference type="SAM" id="SignalP"/>
    </source>
</evidence>
<comment type="caution">
    <text evidence="2">The sequence shown here is derived from an EMBL/GenBank/DDBJ whole genome shotgun (WGS) entry which is preliminary data.</text>
</comment>
<dbReference type="AlphaFoldDB" id="A0A9P1I459"/>
<keyword evidence="1" id="KW-0732">Signal</keyword>
<feature type="signal peptide" evidence="1">
    <location>
        <begin position="1"/>
        <end position="21"/>
    </location>
</feature>
<evidence type="ECO:0000313" key="2">
    <source>
        <dbReference type="EMBL" id="CAI5437740.1"/>
    </source>
</evidence>
<sequence>MSYTFWLKLLLLAYFIRIVRTSDSEIILKCDRPQKTPAQILDVIMANYTRSLPSRTPVPVQVEVLSTSKWLAPKRENKFKNPFSRGYRTHKHAPLFAARYRYL</sequence>